<keyword evidence="2" id="KW-1133">Transmembrane helix</keyword>
<sequence>MNSIQVPASQPGICTKNVSKLCRAHSRSCKLLIGFKFNPLVVTSLSCGAKPSSGLPCLPVLKSRQPLHVCLAGGQGMMENNGDSQRKSLEEAMEQLKGRSMEDIIPQQIRKGGSGVKPPGGRGGGSGGGGSGSEDGGSAGMSDENLQVFLATVSFIFLYISVINGLELAKLGRDFIKFLSGGGQSVRLKRAAYKWVRFYENIKEKKEVVKNGLEKAPTGRFNPDFLQGVLRHYMK</sequence>
<dbReference type="Proteomes" id="UP001367508">
    <property type="component" value="Unassembled WGS sequence"/>
</dbReference>
<accession>A0AAN9KH76</accession>
<dbReference type="GO" id="GO:0009507">
    <property type="term" value="C:chloroplast"/>
    <property type="evidence" value="ECO:0007669"/>
    <property type="project" value="TreeGrafter"/>
</dbReference>
<dbReference type="PANTHER" id="PTHR35483">
    <property type="entry name" value="NUCLEUSENVELOPE PROTEIN"/>
    <property type="match status" value="1"/>
</dbReference>
<feature type="transmembrane region" description="Helical" evidence="2">
    <location>
        <begin position="148"/>
        <end position="169"/>
    </location>
</feature>
<gene>
    <name evidence="3" type="ORF">VNO77_35023</name>
</gene>
<name>A0AAN9KH76_CANGL</name>
<keyword evidence="4" id="KW-1185">Reference proteome</keyword>
<organism evidence="3 4">
    <name type="scientific">Canavalia gladiata</name>
    <name type="common">Sword bean</name>
    <name type="synonym">Dolichos gladiatus</name>
    <dbReference type="NCBI Taxonomy" id="3824"/>
    <lineage>
        <taxon>Eukaryota</taxon>
        <taxon>Viridiplantae</taxon>
        <taxon>Streptophyta</taxon>
        <taxon>Embryophyta</taxon>
        <taxon>Tracheophyta</taxon>
        <taxon>Spermatophyta</taxon>
        <taxon>Magnoliopsida</taxon>
        <taxon>eudicotyledons</taxon>
        <taxon>Gunneridae</taxon>
        <taxon>Pentapetalae</taxon>
        <taxon>rosids</taxon>
        <taxon>fabids</taxon>
        <taxon>Fabales</taxon>
        <taxon>Fabaceae</taxon>
        <taxon>Papilionoideae</taxon>
        <taxon>50 kb inversion clade</taxon>
        <taxon>NPAAA clade</taxon>
        <taxon>indigoferoid/millettioid clade</taxon>
        <taxon>Phaseoleae</taxon>
        <taxon>Canavalia</taxon>
    </lineage>
</organism>
<reference evidence="3 4" key="1">
    <citation type="submission" date="2024-01" db="EMBL/GenBank/DDBJ databases">
        <title>The genomes of 5 underutilized Papilionoideae crops provide insights into root nodulation and disease resistanc.</title>
        <authorList>
            <person name="Jiang F."/>
        </authorList>
    </citation>
    <scope>NUCLEOTIDE SEQUENCE [LARGE SCALE GENOMIC DNA]</scope>
    <source>
        <strain evidence="3">LVBAO_FW01</strain>
        <tissue evidence="3">Leaves</tissue>
    </source>
</reference>
<proteinExistence type="predicted"/>
<dbReference type="AlphaFoldDB" id="A0AAN9KH76"/>
<keyword evidence="2" id="KW-0472">Membrane</keyword>
<dbReference type="EMBL" id="JAYMYQ010000008">
    <property type="protein sequence ID" value="KAK7316198.1"/>
    <property type="molecule type" value="Genomic_DNA"/>
</dbReference>
<feature type="compositionally biased region" description="Gly residues" evidence="1">
    <location>
        <begin position="112"/>
        <end position="139"/>
    </location>
</feature>
<keyword evidence="2" id="KW-0812">Transmembrane</keyword>
<evidence type="ECO:0000256" key="1">
    <source>
        <dbReference type="SAM" id="MobiDB-lite"/>
    </source>
</evidence>
<dbReference type="PANTHER" id="PTHR35483:SF1">
    <property type="entry name" value="GLYCINE-RICH PROTEIN-RELATED"/>
    <property type="match status" value="1"/>
</dbReference>
<feature type="region of interest" description="Disordered" evidence="1">
    <location>
        <begin position="107"/>
        <end position="139"/>
    </location>
</feature>
<evidence type="ECO:0000313" key="3">
    <source>
        <dbReference type="EMBL" id="KAK7316198.1"/>
    </source>
</evidence>
<protein>
    <submittedName>
        <fullName evidence="3">Uncharacterized protein</fullName>
    </submittedName>
</protein>
<comment type="caution">
    <text evidence="3">The sequence shown here is derived from an EMBL/GenBank/DDBJ whole genome shotgun (WGS) entry which is preliminary data.</text>
</comment>
<evidence type="ECO:0000256" key="2">
    <source>
        <dbReference type="SAM" id="Phobius"/>
    </source>
</evidence>
<evidence type="ECO:0000313" key="4">
    <source>
        <dbReference type="Proteomes" id="UP001367508"/>
    </source>
</evidence>